<proteinExistence type="inferred from homology"/>
<evidence type="ECO:0000256" key="1">
    <source>
        <dbReference type="ARBA" id="ARBA00004173"/>
    </source>
</evidence>
<dbReference type="GO" id="GO:0005783">
    <property type="term" value="C:endoplasmic reticulum"/>
    <property type="evidence" value="ECO:0007669"/>
    <property type="project" value="UniProtKB-SubCell"/>
</dbReference>
<protein>
    <recommendedName>
        <fullName evidence="12">NB-ARC domain-containing protein</fullName>
    </recommendedName>
</protein>
<evidence type="ECO:0000256" key="2">
    <source>
        <dbReference type="ARBA" id="ARBA00004240"/>
    </source>
</evidence>
<dbReference type="InterPro" id="IPR029058">
    <property type="entry name" value="AB_hydrolase_fold"/>
</dbReference>
<sequence length="1036" mass="117060">MANNENSQESSDKPYGLKLLTEGEDAKIDIVAVHGLNGHRDRTWTVDDCNWLRDYLVLDIPNIRVFSWGYDANTHGDTVSCQYLYDHARQLVSDLTRRRQVTKTLKRPIIFIAHSLGGIIVKSALIDSASPKTGPLKVQRDVKISTYGIFFMGTPHQGSPGATAVKGTIGNLVKNIASIFASTTDALYKNLEENSEWLQQQQAQYAPISEDFITCFAYETNKTRTVFGDIEVVPKHSAVILSSRTAQPVAIHADHINMVKFKSRGDADYVGVAERLAIMADDASAAIDLRWQGEDRVDAARDKSDNFFVRFSLAGAYQVQDFVARETELKKMHATLNKKKGRRTVVLQGLGGMGKTQLAIAYAKLQAQADIPVYSGIFWLNVKDQNSAKQSYLNIARQLLQENHLTTGLKNFTPKGSAEQAVVAVREWLDLQQNKGWLMVFDNYDNPKRAGIDDDTSVDIKNFLPQTEHGAVVVTTRSMEVGFGHRIQIKKLQNPKDQLQILANTSGRRADETDPDALALVNKLDGLPLALATAGAYLEQIPATSFAKYLEYWNDSWLDVQELGPRVPSYEDRTLYTTWNLSYKLIKSRNEIAAKLLELWAYFDYQDLWWDFIQTTYPISIIDPKIPEWFKSLTTRELIFNNAVMVLCNYGLIEPANWTRETQVEPGHAVMPRKETVPGGYGMHCCVHSWVVYVLNKPLNNNMLGLALVCVGSQKEKTVSTMGGPEPCKQSTYNAHMTSLDRWTPHATRCFSLVSSTWYNSDGWEDALHNFTSSFVITGQTEAAVQLCRKTLDLEEKRKKEDNPQLIETIENLAGVLMDYSAVNHEPPEIRIPKFRPKIEEAVQLYERALKFHDSISHSENGNSLNIVARLIKAHLHVENVKATEKMAERIIQSDWKEARQEDYKHLRYVEALTYMGIAKEKQESYKEAEGYLSRAMEHLDAIWPEEGEEWSAQTILALGHLYSVSKALGQFAKATRFYNRMYAGIQGNMINGVLLSPNLLPRNPAIDDWKRSNPHSKMDSYPRFQLLNVGTGLRD</sequence>
<name>A0A6A6UEP0_9PEZI</name>
<dbReference type="Gene3D" id="1.25.40.10">
    <property type="entry name" value="Tetratricopeptide repeat domain"/>
    <property type="match status" value="2"/>
</dbReference>
<dbReference type="InterPro" id="IPR007751">
    <property type="entry name" value="DUF676_lipase-like"/>
</dbReference>
<dbReference type="GO" id="GO:0005739">
    <property type="term" value="C:mitochondrion"/>
    <property type="evidence" value="ECO:0007669"/>
    <property type="project" value="UniProtKB-SubCell"/>
</dbReference>
<dbReference type="Pfam" id="PF00931">
    <property type="entry name" value="NB-ARC"/>
    <property type="match status" value="1"/>
</dbReference>
<evidence type="ECO:0000256" key="3">
    <source>
        <dbReference type="ARBA" id="ARBA00004370"/>
    </source>
</evidence>
<dbReference type="EMBL" id="MU004234">
    <property type="protein sequence ID" value="KAF2670106.1"/>
    <property type="molecule type" value="Genomic_DNA"/>
</dbReference>
<dbReference type="GO" id="GO:0043531">
    <property type="term" value="F:ADP binding"/>
    <property type="evidence" value="ECO:0007669"/>
    <property type="project" value="InterPro"/>
</dbReference>
<evidence type="ECO:0000313" key="11">
    <source>
        <dbReference type="Proteomes" id="UP000799302"/>
    </source>
</evidence>
<feature type="domain" description="NB-ARC" evidence="8">
    <location>
        <begin position="326"/>
        <end position="482"/>
    </location>
</feature>
<dbReference type="OrthoDB" id="674604at2759"/>
<evidence type="ECO:0000256" key="5">
    <source>
        <dbReference type="ARBA" id="ARBA00022824"/>
    </source>
</evidence>
<evidence type="ECO:0008006" key="12">
    <source>
        <dbReference type="Google" id="ProtNLM"/>
    </source>
</evidence>
<dbReference type="Gene3D" id="3.40.50.300">
    <property type="entry name" value="P-loop containing nucleotide triphosphate hydrolases"/>
    <property type="match status" value="1"/>
</dbReference>
<evidence type="ECO:0000256" key="6">
    <source>
        <dbReference type="ARBA" id="ARBA00023128"/>
    </source>
</evidence>
<dbReference type="InterPro" id="IPR027417">
    <property type="entry name" value="P-loop_NTPase"/>
</dbReference>
<dbReference type="AlphaFoldDB" id="A0A6A6UEP0"/>
<evidence type="ECO:0000313" key="10">
    <source>
        <dbReference type="EMBL" id="KAF2670106.1"/>
    </source>
</evidence>
<dbReference type="SUPFAM" id="SSF52540">
    <property type="entry name" value="P-loop containing nucleoside triphosphate hydrolases"/>
    <property type="match status" value="1"/>
</dbReference>
<evidence type="ECO:0000256" key="7">
    <source>
        <dbReference type="ARBA" id="ARBA00023136"/>
    </source>
</evidence>
<evidence type="ECO:0000256" key="4">
    <source>
        <dbReference type="ARBA" id="ARBA00007920"/>
    </source>
</evidence>
<feature type="domain" description="DUF676" evidence="9">
    <location>
        <begin position="30"/>
        <end position="175"/>
    </location>
</feature>
<accession>A0A6A6UEP0</accession>
<comment type="subcellular location">
    <subcellularLocation>
        <location evidence="2">Endoplasmic reticulum</location>
    </subcellularLocation>
    <subcellularLocation>
        <location evidence="3">Membrane</location>
    </subcellularLocation>
    <subcellularLocation>
        <location evidence="1">Mitochondrion</location>
    </subcellularLocation>
</comment>
<evidence type="ECO:0000259" key="8">
    <source>
        <dbReference type="Pfam" id="PF00931"/>
    </source>
</evidence>
<gene>
    <name evidence="10" type="ORF">BT63DRAFT_412865</name>
</gene>
<dbReference type="InterPro" id="IPR002182">
    <property type="entry name" value="NB-ARC"/>
</dbReference>
<dbReference type="InterPro" id="IPR011990">
    <property type="entry name" value="TPR-like_helical_dom_sf"/>
</dbReference>
<dbReference type="Proteomes" id="UP000799302">
    <property type="component" value="Unassembled WGS sequence"/>
</dbReference>
<dbReference type="Pfam" id="PF05057">
    <property type="entry name" value="DUF676"/>
    <property type="match status" value="1"/>
</dbReference>
<keyword evidence="7" id="KW-0472">Membrane</keyword>
<reference evidence="10" key="1">
    <citation type="journal article" date="2020" name="Stud. Mycol.">
        <title>101 Dothideomycetes genomes: a test case for predicting lifestyles and emergence of pathogens.</title>
        <authorList>
            <person name="Haridas S."/>
            <person name="Albert R."/>
            <person name="Binder M."/>
            <person name="Bloem J."/>
            <person name="Labutti K."/>
            <person name="Salamov A."/>
            <person name="Andreopoulos B."/>
            <person name="Baker S."/>
            <person name="Barry K."/>
            <person name="Bills G."/>
            <person name="Bluhm B."/>
            <person name="Cannon C."/>
            <person name="Castanera R."/>
            <person name="Culley D."/>
            <person name="Daum C."/>
            <person name="Ezra D."/>
            <person name="Gonzalez J."/>
            <person name="Henrissat B."/>
            <person name="Kuo A."/>
            <person name="Liang C."/>
            <person name="Lipzen A."/>
            <person name="Lutzoni F."/>
            <person name="Magnuson J."/>
            <person name="Mondo S."/>
            <person name="Nolan M."/>
            <person name="Ohm R."/>
            <person name="Pangilinan J."/>
            <person name="Park H.-J."/>
            <person name="Ramirez L."/>
            <person name="Alfaro M."/>
            <person name="Sun H."/>
            <person name="Tritt A."/>
            <person name="Yoshinaga Y."/>
            <person name="Zwiers L.-H."/>
            <person name="Turgeon B."/>
            <person name="Goodwin S."/>
            <person name="Spatafora J."/>
            <person name="Crous P."/>
            <person name="Grigoriev I."/>
        </authorList>
    </citation>
    <scope>NUCLEOTIDE SEQUENCE</scope>
    <source>
        <strain evidence="10">CBS 115976</strain>
    </source>
</reference>
<dbReference type="GO" id="GO:0016020">
    <property type="term" value="C:membrane"/>
    <property type="evidence" value="ECO:0007669"/>
    <property type="project" value="UniProtKB-SubCell"/>
</dbReference>
<dbReference type="SUPFAM" id="SSF48452">
    <property type="entry name" value="TPR-like"/>
    <property type="match status" value="1"/>
</dbReference>
<organism evidence="10 11">
    <name type="scientific">Microthyrium microscopicum</name>
    <dbReference type="NCBI Taxonomy" id="703497"/>
    <lineage>
        <taxon>Eukaryota</taxon>
        <taxon>Fungi</taxon>
        <taxon>Dikarya</taxon>
        <taxon>Ascomycota</taxon>
        <taxon>Pezizomycotina</taxon>
        <taxon>Dothideomycetes</taxon>
        <taxon>Dothideomycetes incertae sedis</taxon>
        <taxon>Microthyriales</taxon>
        <taxon>Microthyriaceae</taxon>
        <taxon>Microthyrium</taxon>
    </lineage>
</organism>
<dbReference type="PANTHER" id="PTHR48182">
    <property type="entry name" value="PROTEIN SERAC1"/>
    <property type="match status" value="1"/>
</dbReference>
<dbReference type="Gene3D" id="3.40.50.1820">
    <property type="entry name" value="alpha/beta hydrolase"/>
    <property type="match status" value="1"/>
</dbReference>
<dbReference type="PANTHER" id="PTHR48182:SF2">
    <property type="entry name" value="PROTEIN SERAC1"/>
    <property type="match status" value="1"/>
</dbReference>
<dbReference type="InterPro" id="IPR052374">
    <property type="entry name" value="SERAC1"/>
</dbReference>
<dbReference type="SUPFAM" id="SSF53474">
    <property type="entry name" value="alpha/beta-Hydrolases"/>
    <property type="match status" value="1"/>
</dbReference>
<keyword evidence="5" id="KW-0256">Endoplasmic reticulum</keyword>
<keyword evidence="6" id="KW-0496">Mitochondrion</keyword>
<comment type="similarity">
    <text evidence="4">Belongs to the putative lipase ROG1 family.</text>
</comment>
<keyword evidence="11" id="KW-1185">Reference proteome</keyword>
<evidence type="ECO:0000259" key="9">
    <source>
        <dbReference type="Pfam" id="PF05057"/>
    </source>
</evidence>